<feature type="transmembrane region" description="Helical" evidence="4">
    <location>
        <begin position="319"/>
        <end position="338"/>
    </location>
</feature>
<dbReference type="Gene3D" id="3.80.10.10">
    <property type="entry name" value="Ribonuclease Inhibitor"/>
    <property type="match status" value="2"/>
</dbReference>
<evidence type="ECO:0000313" key="7">
    <source>
        <dbReference type="EMBL" id="KAK6728111.1"/>
    </source>
</evidence>
<keyword evidence="1" id="KW-0433">Leucine-rich repeat</keyword>
<dbReference type="PANTHER" id="PTHR24369:SF210">
    <property type="entry name" value="CHAOPTIN-RELATED"/>
    <property type="match status" value="1"/>
</dbReference>
<evidence type="ECO:0000259" key="6">
    <source>
        <dbReference type="SMART" id="SM00082"/>
    </source>
</evidence>
<organism evidence="7 8">
    <name type="scientific">Necator americanus</name>
    <name type="common">Human hookworm</name>
    <dbReference type="NCBI Taxonomy" id="51031"/>
    <lineage>
        <taxon>Eukaryota</taxon>
        <taxon>Metazoa</taxon>
        <taxon>Ecdysozoa</taxon>
        <taxon>Nematoda</taxon>
        <taxon>Chromadorea</taxon>
        <taxon>Rhabditida</taxon>
        <taxon>Rhabditina</taxon>
        <taxon>Rhabditomorpha</taxon>
        <taxon>Strongyloidea</taxon>
        <taxon>Ancylostomatidae</taxon>
        <taxon>Bunostominae</taxon>
        <taxon>Necator</taxon>
    </lineage>
</organism>
<dbReference type="SUPFAM" id="SSF52058">
    <property type="entry name" value="L domain-like"/>
    <property type="match status" value="1"/>
</dbReference>
<dbReference type="SMART" id="SM00082">
    <property type="entry name" value="LRRCT"/>
    <property type="match status" value="1"/>
</dbReference>
<dbReference type="PRINTS" id="PR00019">
    <property type="entry name" value="LEURICHRPT"/>
</dbReference>
<dbReference type="InterPro" id="IPR003591">
    <property type="entry name" value="Leu-rich_rpt_typical-subtyp"/>
</dbReference>
<sequence>MQRCVTQAAYPITALLLLLILVVGTTRADYRYPSQEEASCPRPGCVCNSTHVTCLGSHFRNSDVFQQIHERAFPHMDTLIMTGNSFGDISDGLFTEGEIHQSLSLLNLSHNGITKVASDTFKGAPAVQFLYLNDNDIKQAGPYTFEPMERLRILDMSNALGRRPADSKADLISVLFEVRKKGFVELAELKMSNNEIQTLHKDSFCKVIGLRRLDLSNNNISAFEVAPNCLRSLEALDLSRNQFTSIPASLWDSLESLSTLDISGNPLHCDCALQPFSNIARQEKYSFLNQGKTICASPPNRAGQNLFELKEDLCRSSGWGLGTLILLVVVSAGGLLAYRYYRNRIPVPPAFQFGYSGLDSDDDAVRPEFV</sequence>
<dbReference type="InterPro" id="IPR000483">
    <property type="entry name" value="Cys-rich_flank_reg_C"/>
</dbReference>
<keyword evidence="2 5" id="KW-0732">Signal</keyword>
<dbReference type="PROSITE" id="PS51450">
    <property type="entry name" value="LRR"/>
    <property type="match status" value="3"/>
</dbReference>
<keyword evidence="8" id="KW-1185">Reference proteome</keyword>
<dbReference type="SMART" id="SM00369">
    <property type="entry name" value="LRR_TYP"/>
    <property type="match status" value="6"/>
</dbReference>
<dbReference type="InterPro" id="IPR032675">
    <property type="entry name" value="LRR_dom_sf"/>
</dbReference>
<keyword evidence="4" id="KW-1133">Transmembrane helix</keyword>
<feature type="domain" description="LRRCT" evidence="6">
    <location>
        <begin position="265"/>
        <end position="315"/>
    </location>
</feature>
<dbReference type="InterPro" id="IPR050541">
    <property type="entry name" value="LRR_TM_domain-containing"/>
</dbReference>
<evidence type="ECO:0000256" key="5">
    <source>
        <dbReference type="SAM" id="SignalP"/>
    </source>
</evidence>
<feature type="chain" id="PRO_5046419888" description="LRRCT domain-containing protein" evidence="5">
    <location>
        <begin position="29"/>
        <end position="370"/>
    </location>
</feature>
<evidence type="ECO:0000256" key="1">
    <source>
        <dbReference type="ARBA" id="ARBA00022614"/>
    </source>
</evidence>
<dbReference type="EMBL" id="JAVFWL010000001">
    <property type="protein sequence ID" value="KAK6728111.1"/>
    <property type="molecule type" value="Genomic_DNA"/>
</dbReference>
<evidence type="ECO:0000256" key="3">
    <source>
        <dbReference type="ARBA" id="ARBA00022737"/>
    </source>
</evidence>
<protein>
    <recommendedName>
        <fullName evidence="6">LRRCT domain-containing protein</fullName>
    </recommendedName>
</protein>
<evidence type="ECO:0000313" key="8">
    <source>
        <dbReference type="Proteomes" id="UP001303046"/>
    </source>
</evidence>
<dbReference type="InterPro" id="IPR001611">
    <property type="entry name" value="Leu-rich_rpt"/>
</dbReference>
<accession>A0ABR1BSR5</accession>
<keyword evidence="4" id="KW-0472">Membrane</keyword>
<dbReference type="Proteomes" id="UP001303046">
    <property type="component" value="Unassembled WGS sequence"/>
</dbReference>
<feature type="signal peptide" evidence="5">
    <location>
        <begin position="1"/>
        <end position="28"/>
    </location>
</feature>
<evidence type="ECO:0000256" key="2">
    <source>
        <dbReference type="ARBA" id="ARBA00022729"/>
    </source>
</evidence>
<comment type="caution">
    <text evidence="7">The sequence shown here is derived from an EMBL/GenBank/DDBJ whole genome shotgun (WGS) entry which is preliminary data.</text>
</comment>
<evidence type="ECO:0000256" key="4">
    <source>
        <dbReference type="SAM" id="Phobius"/>
    </source>
</evidence>
<dbReference type="PANTHER" id="PTHR24369">
    <property type="entry name" value="ANTIGEN BSP, PUTATIVE-RELATED"/>
    <property type="match status" value="1"/>
</dbReference>
<dbReference type="Pfam" id="PF13855">
    <property type="entry name" value="LRR_8"/>
    <property type="match status" value="3"/>
</dbReference>
<keyword evidence="4" id="KW-0812">Transmembrane</keyword>
<name>A0ABR1BSR5_NECAM</name>
<keyword evidence="3" id="KW-0677">Repeat</keyword>
<gene>
    <name evidence="7" type="primary">Necator_chrI.g1767</name>
    <name evidence="7" type="ORF">RB195_005641</name>
</gene>
<reference evidence="7 8" key="1">
    <citation type="submission" date="2023-08" db="EMBL/GenBank/DDBJ databases">
        <title>A Necator americanus chromosomal reference genome.</title>
        <authorList>
            <person name="Ilik V."/>
            <person name="Petrzelkova K.J."/>
            <person name="Pardy F."/>
            <person name="Fuh T."/>
            <person name="Niatou-Singa F.S."/>
            <person name="Gouil Q."/>
            <person name="Baker L."/>
            <person name="Ritchie M.E."/>
            <person name="Jex A.R."/>
            <person name="Gazzola D."/>
            <person name="Li H."/>
            <person name="Toshio Fujiwara R."/>
            <person name="Zhan B."/>
            <person name="Aroian R.V."/>
            <person name="Pafco B."/>
            <person name="Schwarz E.M."/>
        </authorList>
    </citation>
    <scope>NUCLEOTIDE SEQUENCE [LARGE SCALE GENOMIC DNA]</scope>
    <source>
        <strain evidence="7 8">Aroian</strain>
        <tissue evidence="7">Whole animal</tissue>
    </source>
</reference>
<proteinExistence type="predicted"/>